<dbReference type="EMBL" id="JABSTV010001248">
    <property type="protein sequence ID" value="KAH7967928.1"/>
    <property type="molecule type" value="Genomic_DNA"/>
</dbReference>
<proteinExistence type="predicted"/>
<evidence type="ECO:0000313" key="3">
    <source>
        <dbReference type="Proteomes" id="UP000821837"/>
    </source>
</evidence>
<dbReference type="InterPro" id="IPR002999">
    <property type="entry name" value="Tudor"/>
</dbReference>
<name>A0A9D4Q5B3_RHISA</name>
<dbReference type="AlphaFoldDB" id="A0A9D4Q5B3"/>
<protein>
    <recommendedName>
        <fullName evidence="1">Tudor domain-containing protein</fullName>
    </recommendedName>
</protein>
<evidence type="ECO:0000259" key="1">
    <source>
        <dbReference type="Pfam" id="PF00567"/>
    </source>
</evidence>
<feature type="domain" description="Tudor" evidence="1">
    <location>
        <begin position="45"/>
        <end position="158"/>
    </location>
</feature>
<comment type="caution">
    <text evidence="2">The sequence shown here is derived from an EMBL/GenBank/DDBJ whole genome shotgun (WGS) entry which is preliminary data.</text>
</comment>
<gene>
    <name evidence="2" type="ORF">HPB52_004167</name>
</gene>
<reference evidence="2" key="2">
    <citation type="submission" date="2021-09" db="EMBL/GenBank/DDBJ databases">
        <authorList>
            <person name="Jia N."/>
            <person name="Wang J."/>
            <person name="Shi W."/>
            <person name="Du L."/>
            <person name="Sun Y."/>
            <person name="Zhan W."/>
            <person name="Jiang J."/>
            <person name="Wang Q."/>
            <person name="Zhang B."/>
            <person name="Ji P."/>
            <person name="Sakyi L.B."/>
            <person name="Cui X."/>
            <person name="Yuan T."/>
            <person name="Jiang B."/>
            <person name="Yang W."/>
            <person name="Lam T.T.-Y."/>
            <person name="Chang Q."/>
            <person name="Ding S."/>
            <person name="Wang X."/>
            <person name="Zhu J."/>
            <person name="Ruan X."/>
            <person name="Zhao L."/>
            <person name="Wei J."/>
            <person name="Que T."/>
            <person name="Du C."/>
            <person name="Cheng J."/>
            <person name="Dai P."/>
            <person name="Han X."/>
            <person name="Huang E."/>
            <person name="Gao Y."/>
            <person name="Liu J."/>
            <person name="Shao H."/>
            <person name="Ye R."/>
            <person name="Li L."/>
            <person name="Wei W."/>
            <person name="Wang X."/>
            <person name="Wang C."/>
            <person name="Huo Q."/>
            <person name="Li W."/>
            <person name="Guo W."/>
            <person name="Chen H."/>
            <person name="Chen S."/>
            <person name="Zhou L."/>
            <person name="Zhou L."/>
            <person name="Ni X."/>
            <person name="Tian J."/>
            <person name="Zhou Y."/>
            <person name="Sheng Y."/>
            <person name="Liu T."/>
            <person name="Pan Y."/>
            <person name="Xia L."/>
            <person name="Li J."/>
            <person name="Zhao F."/>
            <person name="Cao W."/>
        </authorList>
    </citation>
    <scope>NUCLEOTIDE SEQUENCE</scope>
    <source>
        <strain evidence="2">Rsan-2018</strain>
        <tissue evidence="2">Larvae</tissue>
    </source>
</reference>
<dbReference type="Proteomes" id="UP000821837">
    <property type="component" value="Unassembled WGS sequence"/>
</dbReference>
<accession>A0A9D4Q5B3</accession>
<dbReference type="VEuPathDB" id="VectorBase:RSAN_048427"/>
<dbReference type="Pfam" id="PF00567">
    <property type="entry name" value="TUDOR"/>
    <property type="match status" value="1"/>
</dbReference>
<dbReference type="Gene3D" id="2.30.30.140">
    <property type="match status" value="1"/>
</dbReference>
<organism evidence="2 3">
    <name type="scientific">Rhipicephalus sanguineus</name>
    <name type="common">Brown dog tick</name>
    <name type="synonym">Ixodes sanguineus</name>
    <dbReference type="NCBI Taxonomy" id="34632"/>
    <lineage>
        <taxon>Eukaryota</taxon>
        <taxon>Metazoa</taxon>
        <taxon>Ecdysozoa</taxon>
        <taxon>Arthropoda</taxon>
        <taxon>Chelicerata</taxon>
        <taxon>Arachnida</taxon>
        <taxon>Acari</taxon>
        <taxon>Parasitiformes</taxon>
        <taxon>Ixodida</taxon>
        <taxon>Ixodoidea</taxon>
        <taxon>Ixodidae</taxon>
        <taxon>Rhipicephalinae</taxon>
        <taxon>Rhipicephalus</taxon>
        <taxon>Rhipicephalus</taxon>
    </lineage>
</organism>
<evidence type="ECO:0000313" key="2">
    <source>
        <dbReference type="EMBL" id="KAH7967928.1"/>
    </source>
</evidence>
<sequence>MPSREDPVSVILFDTWGTEDINLNHVVFLSLMTPRLPEKGCVGRCYLCHVTPTGTVWVQVVGPGLETLNNIMTAFNDYCKGTDSMTDDPVTSRMYGCQSRRDNAFFRAVLISPEPLPSGEFKVRHVDCGYEEKAYIAELRNVDSLGDFVLRLPFQVTKAGTDKEEPVVELFRRNKEGQLKSINNTVIETLKQTRCPGLH</sequence>
<reference evidence="2" key="1">
    <citation type="journal article" date="2020" name="Cell">
        <title>Large-Scale Comparative Analyses of Tick Genomes Elucidate Their Genetic Diversity and Vector Capacities.</title>
        <authorList>
            <consortium name="Tick Genome and Microbiome Consortium (TIGMIC)"/>
            <person name="Jia N."/>
            <person name="Wang J."/>
            <person name="Shi W."/>
            <person name="Du L."/>
            <person name="Sun Y."/>
            <person name="Zhan W."/>
            <person name="Jiang J.F."/>
            <person name="Wang Q."/>
            <person name="Zhang B."/>
            <person name="Ji P."/>
            <person name="Bell-Sakyi L."/>
            <person name="Cui X.M."/>
            <person name="Yuan T.T."/>
            <person name="Jiang B.G."/>
            <person name="Yang W.F."/>
            <person name="Lam T.T."/>
            <person name="Chang Q.C."/>
            <person name="Ding S.J."/>
            <person name="Wang X.J."/>
            <person name="Zhu J.G."/>
            <person name="Ruan X.D."/>
            <person name="Zhao L."/>
            <person name="Wei J.T."/>
            <person name="Ye R.Z."/>
            <person name="Que T.C."/>
            <person name="Du C.H."/>
            <person name="Zhou Y.H."/>
            <person name="Cheng J.X."/>
            <person name="Dai P.F."/>
            <person name="Guo W.B."/>
            <person name="Han X.H."/>
            <person name="Huang E.J."/>
            <person name="Li L.F."/>
            <person name="Wei W."/>
            <person name="Gao Y.C."/>
            <person name="Liu J.Z."/>
            <person name="Shao H.Z."/>
            <person name="Wang X."/>
            <person name="Wang C.C."/>
            <person name="Yang T.C."/>
            <person name="Huo Q.B."/>
            <person name="Li W."/>
            <person name="Chen H.Y."/>
            <person name="Chen S.E."/>
            <person name="Zhou L.G."/>
            <person name="Ni X.B."/>
            <person name="Tian J.H."/>
            <person name="Sheng Y."/>
            <person name="Liu T."/>
            <person name="Pan Y.S."/>
            <person name="Xia L.Y."/>
            <person name="Li J."/>
            <person name="Zhao F."/>
            <person name="Cao W.C."/>
        </authorList>
    </citation>
    <scope>NUCLEOTIDE SEQUENCE</scope>
    <source>
        <strain evidence="2">Rsan-2018</strain>
    </source>
</reference>
<dbReference type="SUPFAM" id="SSF63748">
    <property type="entry name" value="Tudor/PWWP/MBT"/>
    <property type="match status" value="1"/>
</dbReference>
<keyword evidence="3" id="KW-1185">Reference proteome</keyword>